<dbReference type="EMBL" id="VIEB01000038">
    <property type="protein sequence ID" value="TQE10650.1"/>
    <property type="molecule type" value="Genomic_DNA"/>
</dbReference>
<name>A0A540NJI4_MALBA</name>
<feature type="region of interest" description="Disordered" evidence="1">
    <location>
        <begin position="1"/>
        <end position="56"/>
    </location>
</feature>
<protein>
    <submittedName>
        <fullName evidence="2">Uncharacterized protein</fullName>
    </submittedName>
</protein>
<evidence type="ECO:0000256" key="1">
    <source>
        <dbReference type="SAM" id="MobiDB-lite"/>
    </source>
</evidence>
<sequence length="117" mass="12881">MGSAHQGSSQKKWRRKPRSLVSTDQVPRNEADGDRLSMTAVEEGCSHSSFSRSQHAGGWQSGFLIAVTEDFFTLGRVAEWGTKRGMETHSLELSTSPLKKFRGLGIEETSKGRVADL</sequence>
<reference evidence="2 3" key="1">
    <citation type="journal article" date="2019" name="G3 (Bethesda)">
        <title>Sequencing of a Wild Apple (Malus baccata) Genome Unravels the Differences Between Cultivated and Wild Apple Species Regarding Disease Resistance and Cold Tolerance.</title>
        <authorList>
            <person name="Chen X."/>
        </authorList>
    </citation>
    <scope>NUCLEOTIDE SEQUENCE [LARGE SCALE GENOMIC DNA]</scope>
    <source>
        <strain evidence="3">cv. Shandingzi</strain>
        <tissue evidence="2">Leaves</tissue>
    </source>
</reference>
<comment type="caution">
    <text evidence="2">The sequence shown here is derived from an EMBL/GenBank/DDBJ whole genome shotgun (WGS) entry which is preliminary data.</text>
</comment>
<evidence type="ECO:0000313" key="3">
    <source>
        <dbReference type="Proteomes" id="UP000315295"/>
    </source>
</evidence>
<keyword evidence="3" id="KW-1185">Reference proteome</keyword>
<feature type="compositionally biased region" description="Polar residues" evidence="1">
    <location>
        <begin position="1"/>
        <end position="10"/>
    </location>
</feature>
<organism evidence="2 3">
    <name type="scientific">Malus baccata</name>
    <name type="common">Siberian crab apple</name>
    <name type="synonym">Pyrus baccata</name>
    <dbReference type="NCBI Taxonomy" id="106549"/>
    <lineage>
        <taxon>Eukaryota</taxon>
        <taxon>Viridiplantae</taxon>
        <taxon>Streptophyta</taxon>
        <taxon>Embryophyta</taxon>
        <taxon>Tracheophyta</taxon>
        <taxon>Spermatophyta</taxon>
        <taxon>Magnoliopsida</taxon>
        <taxon>eudicotyledons</taxon>
        <taxon>Gunneridae</taxon>
        <taxon>Pentapetalae</taxon>
        <taxon>rosids</taxon>
        <taxon>fabids</taxon>
        <taxon>Rosales</taxon>
        <taxon>Rosaceae</taxon>
        <taxon>Amygdaloideae</taxon>
        <taxon>Maleae</taxon>
        <taxon>Malus</taxon>
    </lineage>
</organism>
<evidence type="ECO:0000313" key="2">
    <source>
        <dbReference type="EMBL" id="TQE10650.1"/>
    </source>
</evidence>
<accession>A0A540NJI4</accession>
<dbReference type="AlphaFoldDB" id="A0A540NJI4"/>
<proteinExistence type="predicted"/>
<dbReference type="Proteomes" id="UP000315295">
    <property type="component" value="Unassembled WGS sequence"/>
</dbReference>
<gene>
    <name evidence="2" type="ORF">C1H46_003763</name>
</gene>